<sequence length="315" mass="35590">MKQLAPYIESVYYNGKPPNDHRPFNHGSAQSPPLLRPHGMNRLLVFPGSFNPPHRGHSDLLSFAFRNAGDDMHVTGAIILLTDDNRLIDKNASVDNALVLPKETRAQLCRAQFPDDWAWVYDGSEDSWPGFQKGLVDKLQKDRIELKFMLLGGPDWFSVNEILGFGEWGCDDCITSDVSRPVDFRHPYNMMKLPNCSAWDTPRIDFLRLEKQIQAKLRNKSKQEIEEAVNVAYARLKAISVCRRLKSKGYVRFTPCNLELRPKEAPSSTKIRELIAASTGDEQLAKALGCLVTNPQMLIDCVQAHRKSTGLVVQE</sequence>
<evidence type="ECO:0000313" key="3">
    <source>
        <dbReference type="Proteomes" id="UP000028045"/>
    </source>
</evidence>
<dbReference type="Pfam" id="PF01467">
    <property type="entry name" value="CTP_transf_like"/>
    <property type="match status" value="1"/>
</dbReference>
<dbReference type="GO" id="GO:0003824">
    <property type="term" value="F:catalytic activity"/>
    <property type="evidence" value="ECO:0007669"/>
    <property type="project" value="InterPro"/>
</dbReference>
<organism evidence="2 3">
    <name type="scientific">Stachybotrys chartarum (strain CBS 109288 / IBT 7711)</name>
    <name type="common">Toxic black mold</name>
    <name type="synonym">Stilbospora chartarum</name>
    <dbReference type="NCBI Taxonomy" id="1280523"/>
    <lineage>
        <taxon>Eukaryota</taxon>
        <taxon>Fungi</taxon>
        <taxon>Dikarya</taxon>
        <taxon>Ascomycota</taxon>
        <taxon>Pezizomycotina</taxon>
        <taxon>Sordariomycetes</taxon>
        <taxon>Hypocreomycetidae</taxon>
        <taxon>Hypocreales</taxon>
        <taxon>Stachybotryaceae</taxon>
        <taxon>Stachybotrys</taxon>
    </lineage>
</organism>
<reference evidence="2 3" key="1">
    <citation type="journal article" date="2014" name="BMC Genomics">
        <title>Comparative genome sequencing reveals chemotype-specific gene clusters in the toxigenic black mold Stachybotrys.</title>
        <authorList>
            <person name="Semeiks J."/>
            <person name="Borek D."/>
            <person name="Otwinowski Z."/>
            <person name="Grishin N.V."/>
        </authorList>
    </citation>
    <scope>NUCLEOTIDE SEQUENCE [LARGE SCALE GENOMIC DNA]</scope>
    <source>
        <strain evidence="3">CBS 109288 / IBT 7711</strain>
    </source>
</reference>
<dbReference type="AlphaFoldDB" id="A0A084AYW3"/>
<dbReference type="SUPFAM" id="SSF52374">
    <property type="entry name" value="Nucleotidylyl transferase"/>
    <property type="match status" value="1"/>
</dbReference>
<accession>A0A084AYW3</accession>
<dbReference type="Proteomes" id="UP000028045">
    <property type="component" value="Unassembled WGS sequence"/>
</dbReference>
<gene>
    <name evidence="2" type="ORF">S7711_02665</name>
</gene>
<name>A0A084AYW3_STACB</name>
<dbReference type="InterPro" id="IPR014729">
    <property type="entry name" value="Rossmann-like_a/b/a_fold"/>
</dbReference>
<dbReference type="Gene3D" id="3.40.50.620">
    <property type="entry name" value="HUPs"/>
    <property type="match status" value="1"/>
</dbReference>
<dbReference type="HOGENOM" id="CLU_065647_0_0_1"/>
<keyword evidence="3" id="KW-1185">Reference proteome</keyword>
<dbReference type="OrthoDB" id="3558741at2759"/>
<dbReference type="InterPro" id="IPR004821">
    <property type="entry name" value="Cyt_trans-like"/>
</dbReference>
<protein>
    <recommendedName>
        <fullName evidence="1">Cytidyltransferase-like domain-containing protein</fullName>
    </recommendedName>
</protein>
<feature type="domain" description="Cytidyltransferase-like" evidence="1">
    <location>
        <begin position="45"/>
        <end position="111"/>
    </location>
</feature>
<proteinExistence type="predicted"/>
<dbReference type="EMBL" id="KL648432">
    <property type="protein sequence ID" value="KEY70492.1"/>
    <property type="molecule type" value="Genomic_DNA"/>
</dbReference>
<evidence type="ECO:0000313" key="2">
    <source>
        <dbReference type="EMBL" id="KEY70492.1"/>
    </source>
</evidence>
<evidence type="ECO:0000259" key="1">
    <source>
        <dbReference type="Pfam" id="PF01467"/>
    </source>
</evidence>